<feature type="region of interest" description="Disordered" evidence="1">
    <location>
        <begin position="320"/>
        <end position="340"/>
    </location>
</feature>
<reference evidence="4 5" key="1">
    <citation type="journal article" date="2015" name="Nature">
        <title>rRNA introns, odd ribosomes, and small enigmatic genomes across a large radiation of phyla.</title>
        <authorList>
            <person name="Brown C.T."/>
            <person name="Hug L.A."/>
            <person name="Thomas B.C."/>
            <person name="Sharon I."/>
            <person name="Castelle C.J."/>
            <person name="Singh A."/>
            <person name="Wilkins M.J."/>
            <person name="Williams K.H."/>
            <person name="Banfield J.F."/>
        </authorList>
    </citation>
    <scope>NUCLEOTIDE SEQUENCE [LARGE SCALE GENOMIC DNA]</scope>
</reference>
<dbReference type="EMBL" id="LCMG01000002">
    <property type="protein sequence ID" value="KKU34237.1"/>
    <property type="molecule type" value="Genomic_DNA"/>
</dbReference>
<evidence type="ECO:0000256" key="3">
    <source>
        <dbReference type="SAM" id="SignalP"/>
    </source>
</evidence>
<name>A0A0G1PNJ2_9BACT</name>
<evidence type="ECO:0000313" key="4">
    <source>
        <dbReference type="EMBL" id="KKU34237.1"/>
    </source>
</evidence>
<keyword evidence="2" id="KW-1133">Transmembrane helix</keyword>
<protein>
    <submittedName>
        <fullName evidence="4">Uncharacterized protein</fullName>
    </submittedName>
</protein>
<comment type="caution">
    <text evidence="4">The sequence shown here is derived from an EMBL/GenBank/DDBJ whole genome shotgun (WGS) entry which is preliminary data.</text>
</comment>
<accession>A0A0G1PNJ2</accession>
<evidence type="ECO:0000256" key="1">
    <source>
        <dbReference type="SAM" id="MobiDB-lite"/>
    </source>
</evidence>
<keyword evidence="3" id="KW-0732">Signal</keyword>
<sequence length="340" mass="36850">MFRVSLMSRVFLFLLFSGCLFGHAVPSNAAGIGVSPSSINTEILAGDKVEQTLSLSRFGNSEEMRFLVQVSEGNDFIDLLGQEEVIIPFGASQISFTFAINAQNLGVGEKIGNIQFLSDMQMQDGNSGNLVQTGLEVKVKASIVNAYAVDETVDAQQNCSILSEIAVSNMRLSYARGGGGDTLDLTWDMQNIGSVSMKSVAYETNIFRDGVLISSSREVAGGVFEAGQTISQIKSQHFSSLLPGLYRVELKWGDKTQTVQITVEPTLWQAIWDQVSIISVAVGGLLAAVFAFLFIKTKLSLYATVRALGKMKRKVASAATSGAKKITRRRTTKFSAKREK</sequence>
<organism evidence="4 5">
    <name type="scientific">Candidatus Uhrbacteria bacterium GW2011_GWF2_46_218</name>
    <dbReference type="NCBI Taxonomy" id="1619001"/>
    <lineage>
        <taxon>Bacteria</taxon>
        <taxon>Candidatus Uhriibacteriota</taxon>
    </lineage>
</organism>
<dbReference type="Proteomes" id="UP000034705">
    <property type="component" value="Unassembled WGS sequence"/>
</dbReference>
<dbReference type="PATRIC" id="fig|1619001.3.peg.144"/>
<keyword evidence="2" id="KW-0812">Transmembrane</keyword>
<evidence type="ECO:0000313" key="5">
    <source>
        <dbReference type="Proteomes" id="UP000034705"/>
    </source>
</evidence>
<feature type="chain" id="PRO_5002539003" evidence="3">
    <location>
        <begin position="30"/>
        <end position="340"/>
    </location>
</feature>
<proteinExistence type="predicted"/>
<feature type="signal peptide" evidence="3">
    <location>
        <begin position="1"/>
        <end position="29"/>
    </location>
</feature>
<evidence type="ECO:0000256" key="2">
    <source>
        <dbReference type="SAM" id="Phobius"/>
    </source>
</evidence>
<feature type="transmembrane region" description="Helical" evidence="2">
    <location>
        <begin position="275"/>
        <end position="295"/>
    </location>
</feature>
<dbReference type="AlphaFoldDB" id="A0A0G1PNJ2"/>
<keyword evidence="2" id="KW-0472">Membrane</keyword>
<gene>
    <name evidence="4" type="ORF">UX45_C0002G0034</name>
</gene>